<organism evidence="2 3">
    <name type="scientific">Danxiaibacter flavus</name>
    <dbReference type="NCBI Taxonomy" id="3049108"/>
    <lineage>
        <taxon>Bacteria</taxon>
        <taxon>Pseudomonadati</taxon>
        <taxon>Bacteroidota</taxon>
        <taxon>Chitinophagia</taxon>
        <taxon>Chitinophagales</taxon>
        <taxon>Chitinophagaceae</taxon>
        <taxon>Danxiaibacter</taxon>
    </lineage>
</organism>
<reference evidence="2 3" key="1">
    <citation type="submission" date="2023-07" db="EMBL/GenBank/DDBJ databases">
        <authorList>
            <person name="Lian W.-H."/>
        </authorList>
    </citation>
    <scope>NUCLEOTIDE SEQUENCE [LARGE SCALE GENOMIC DNA]</scope>
    <source>
        <strain evidence="2 3">SYSU DXS3180</strain>
    </source>
</reference>
<dbReference type="Proteomes" id="UP001560573">
    <property type="component" value="Unassembled WGS sequence"/>
</dbReference>
<evidence type="ECO:0000313" key="2">
    <source>
        <dbReference type="EMBL" id="MEX6689115.1"/>
    </source>
</evidence>
<gene>
    <name evidence="2" type="ORF">QTN47_16520</name>
</gene>
<evidence type="ECO:0000313" key="3">
    <source>
        <dbReference type="Proteomes" id="UP001560573"/>
    </source>
</evidence>
<keyword evidence="1" id="KW-0472">Membrane</keyword>
<dbReference type="EMBL" id="JAULBC010000005">
    <property type="protein sequence ID" value="MEX6689115.1"/>
    <property type="molecule type" value="Genomic_DNA"/>
</dbReference>
<evidence type="ECO:0000256" key="1">
    <source>
        <dbReference type="SAM" id="Phobius"/>
    </source>
</evidence>
<dbReference type="RefSeq" id="WP_369330523.1">
    <property type="nucleotide sequence ID" value="NZ_JAULBC010000005.1"/>
</dbReference>
<evidence type="ECO:0008006" key="4">
    <source>
        <dbReference type="Google" id="ProtNLM"/>
    </source>
</evidence>
<comment type="caution">
    <text evidence="2">The sequence shown here is derived from an EMBL/GenBank/DDBJ whole genome shotgun (WGS) entry which is preliminary data.</text>
</comment>
<sequence>MFKKYKNWYSNLSPLKQLAVSFIINWFIWLIGSLLGDKVFFDEPHSTKYHLFYATWMAFIPTMFSNWAKMKTLFKSENNTTGSAQC</sequence>
<keyword evidence="1" id="KW-1133">Transmembrane helix</keyword>
<keyword evidence="3" id="KW-1185">Reference proteome</keyword>
<protein>
    <recommendedName>
        <fullName evidence="4">2TM domain-containing protein</fullName>
    </recommendedName>
</protein>
<proteinExistence type="predicted"/>
<accession>A0ABV3ZHZ5</accession>
<keyword evidence="1" id="KW-0812">Transmembrane</keyword>
<name>A0ABV3ZHZ5_9BACT</name>
<feature type="transmembrane region" description="Helical" evidence="1">
    <location>
        <begin position="51"/>
        <end position="68"/>
    </location>
</feature>
<feature type="transmembrane region" description="Helical" evidence="1">
    <location>
        <begin position="12"/>
        <end position="31"/>
    </location>
</feature>